<proteinExistence type="predicted"/>
<evidence type="ECO:0000313" key="3">
    <source>
        <dbReference type="Proteomes" id="UP000178197"/>
    </source>
</evidence>
<feature type="transmembrane region" description="Helical" evidence="1">
    <location>
        <begin position="67"/>
        <end position="85"/>
    </location>
</feature>
<dbReference type="EMBL" id="MGJT01000033">
    <property type="protein sequence ID" value="OGN11341.1"/>
    <property type="molecule type" value="Genomic_DNA"/>
</dbReference>
<accession>A0A1F8FDT6</accession>
<protein>
    <submittedName>
        <fullName evidence="2">Uncharacterized protein</fullName>
    </submittedName>
</protein>
<feature type="transmembrane region" description="Helical" evidence="1">
    <location>
        <begin position="92"/>
        <end position="115"/>
    </location>
</feature>
<evidence type="ECO:0000313" key="2">
    <source>
        <dbReference type="EMBL" id="OGN11341.1"/>
    </source>
</evidence>
<feature type="transmembrane region" description="Helical" evidence="1">
    <location>
        <begin position="127"/>
        <end position="145"/>
    </location>
</feature>
<reference evidence="2 3" key="1">
    <citation type="journal article" date="2016" name="Nat. Commun.">
        <title>Thousands of microbial genomes shed light on interconnected biogeochemical processes in an aquifer system.</title>
        <authorList>
            <person name="Anantharaman K."/>
            <person name="Brown C.T."/>
            <person name="Hug L.A."/>
            <person name="Sharon I."/>
            <person name="Castelle C.J."/>
            <person name="Probst A.J."/>
            <person name="Thomas B.C."/>
            <person name="Singh A."/>
            <person name="Wilkins M.J."/>
            <person name="Karaoz U."/>
            <person name="Brodie E.L."/>
            <person name="Williams K.H."/>
            <person name="Hubbard S.S."/>
            <person name="Banfield J.F."/>
        </authorList>
    </citation>
    <scope>NUCLEOTIDE SEQUENCE [LARGE SCALE GENOMIC DNA]</scope>
</reference>
<dbReference type="AlphaFoldDB" id="A0A1F8FDT6"/>
<dbReference type="Proteomes" id="UP000178197">
    <property type="component" value="Unassembled WGS sequence"/>
</dbReference>
<sequence>MVWKIFRKMREGIAAKVGNGRPFDLSVALIFPIAFSFLLTFAGSRLFSHFAPGFYLLEIEPGLRVHHYTYGFFILAMAAYLALIHTGPRAKYLIALLTGFGLGLAFDEFGMWLKLKDDDLARWNYDGFNLIAGFFFLVLFARPGIKLLKRLWPF</sequence>
<gene>
    <name evidence="2" type="ORF">A3C71_02035</name>
</gene>
<organism evidence="2 3">
    <name type="scientific">Candidatus Yanofskybacteria bacterium RIFCSPHIGHO2_02_FULL_43_15c</name>
    <dbReference type="NCBI Taxonomy" id="1802679"/>
    <lineage>
        <taxon>Bacteria</taxon>
        <taxon>Candidatus Yanofskyibacteriota</taxon>
    </lineage>
</organism>
<evidence type="ECO:0000256" key="1">
    <source>
        <dbReference type="SAM" id="Phobius"/>
    </source>
</evidence>
<keyword evidence="1" id="KW-1133">Transmembrane helix</keyword>
<feature type="transmembrane region" description="Helical" evidence="1">
    <location>
        <begin position="25"/>
        <end position="47"/>
    </location>
</feature>
<keyword evidence="1" id="KW-0472">Membrane</keyword>
<keyword evidence="1" id="KW-0812">Transmembrane</keyword>
<comment type="caution">
    <text evidence="2">The sequence shown here is derived from an EMBL/GenBank/DDBJ whole genome shotgun (WGS) entry which is preliminary data.</text>
</comment>
<name>A0A1F8FDT6_9BACT</name>